<evidence type="ECO:0000313" key="3">
    <source>
        <dbReference type="Proteomes" id="UP001203423"/>
    </source>
</evidence>
<dbReference type="Proteomes" id="UP001203423">
    <property type="component" value="Unassembled WGS sequence"/>
</dbReference>
<organism evidence="2 3">
    <name type="scientific">Shewanella surugensis</name>
    <dbReference type="NCBI Taxonomy" id="212020"/>
    <lineage>
        <taxon>Bacteria</taxon>
        <taxon>Pseudomonadati</taxon>
        <taxon>Pseudomonadota</taxon>
        <taxon>Gammaproteobacteria</taxon>
        <taxon>Alteromonadales</taxon>
        <taxon>Shewanellaceae</taxon>
        <taxon>Shewanella</taxon>
    </lineage>
</organism>
<feature type="region of interest" description="Disordered" evidence="1">
    <location>
        <begin position="92"/>
        <end position="114"/>
    </location>
</feature>
<gene>
    <name evidence="2" type="ORF">L2764_04995</name>
</gene>
<accession>A0ABT0L924</accession>
<evidence type="ECO:0000313" key="2">
    <source>
        <dbReference type="EMBL" id="MCL1123852.1"/>
    </source>
</evidence>
<reference evidence="2 3" key="1">
    <citation type="submission" date="2022-01" db="EMBL/GenBank/DDBJ databases">
        <title>Whole genome-based taxonomy of the Shewanellaceae.</title>
        <authorList>
            <person name="Martin-Rodriguez A.J."/>
        </authorList>
    </citation>
    <scope>NUCLEOTIDE SEQUENCE [LARGE SCALE GENOMIC DNA]</scope>
    <source>
        <strain evidence="2 3">DSM 17177</strain>
    </source>
</reference>
<keyword evidence="3" id="KW-1185">Reference proteome</keyword>
<proteinExistence type="predicted"/>
<evidence type="ECO:0000256" key="1">
    <source>
        <dbReference type="SAM" id="MobiDB-lite"/>
    </source>
</evidence>
<comment type="caution">
    <text evidence="2">The sequence shown here is derived from an EMBL/GenBank/DDBJ whole genome shotgun (WGS) entry which is preliminary data.</text>
</comment>
<evidence type="ECO:0008006" key="4">
    <source>
        <dbReference type="Google" id="ProtNLM"/>
    </source>
</evidence>
<dbReference type="EMBL" id="JAKIKS010000013">
    <property type="protein sequence ID" value="MCL1123852.1"/>
    <property type="molecule type" value="Genomic_DNA"/>
</dbReference>
<protein>
    <recommendedName>
        <fullName evidence="4">XRE family transcriptional regulator</fullName>
    </recommendedName>
</protein>
<name>A0ABT0L924_9GAMM</name>
<dbReference type="RefSeq" id="WP_248939138.1">
    <property type="nucleotide sequence ID" value="NZ_JAKIKS010000013.1"/>
</dbReference>
<sequence>MTEMDSLCECFYLTQAQLGQIMKMSEIQLAQWQTGEKNPNIIKICRLFFFLIRHYTRYFHHDLIAKEYRRDKVPTVASTKAVCHSTIQTTINSHANNNDNQGITGQSTPEQPPE</sequence>